<dbReference type="InterPro" id="IPR016195">
    <property type="entry name" value="Pol/histidinol_Pase-like"/>
</dbReference>
<dbReference type="Proteomes" id="UP000593765">
    <property type="component" value="Chromosome"/>
</dbReference>
<keyword evidence="5" id="KW-1185">Reference proteome</keyword>
<organism evidence="4 5">
    <name type="scientific">Humisphaera borealis</name>
    <dbReference type="NCBI Taxonomy" id="2807512"/>
    <lineage>
        <taxon>Bacteria</taxon>
        <taxon>Pseudomonadati</taxon>
        <taxon>Planctomycetota</taxon>
        <taxon>Phycisphaerae</taxon>
        <taxon>Tepidisphaerales</taxon>
        <taxon>Tepidisphaeraceae</taxon>
        <taxon>Humisphaera</taxon>
    </lineage>
</organism>
<dbReference type="PANTHER" id="PTHR45947">
    <property type="entry name" value="SULFOQUINOVOSYL TRANSFERASE SQD2"/>
    <property type="match status" value="1"/>
</dbReference>
<dbReference type="PANTHER" id="PTHR45947:SF3">
    <property type="entry name" value="SULFOQUINOVOSYL TRANSFERASE SQD2"/>
    <property type="match status" value="1"/>
</dbReference>
<dbReference type="EMBL" id="CP063458">
    <property type="protein sequence ID" value="QOV90827.1"/>
    <property type="molecule type" value="Genomic_DNA"/>
</dbReference>
<sequence length="877" mass="96841">MSHASPSVTVNGQAVGGQSSGRDCDAPPRWRRADLHCHSVASTEADEAVLNALACPECYSEPADVLAQARSRDMDFYTITDHDCIDGVLSLGRRDDLIVGEELTCYFPEDHCKMHVLVWGITPLDHANLQARAADIYEVADYIERHRIAHAVAHPLYRQNDTIGRWHLERLLLMFKGFECINGAHSVLHKNAFEPVLDHLTEKKLVELTARHGMRPRWPEPWVKARTGGSDDHGLLNVGRTWTEFPPEVTTCEQALESIRNATCRPGGEAGSSLKLAHNFLGVGIRYWTRNMAPTANNGRDTLVTQALQTLVGERRRPSKRDLVKAAVRHGFAAAGRRIASPFRRKKSPAAGTALLGELAFSSLLKRPRERAAIFDAMRRGVAPLGEHEQIFKLVSVLNRDITSGVFAHVAKELARGEMAAIFDALSTLAAQQFGLLPYYFALFHQNKERHLCGGITGFGREVNGENIKIGLFTDTFDEVNGVARFLKRLGGEADRRGRHLTIATCSDAPKDEQTPFRKNFEPAASLPMPHYPELKLSLPPVLEILEWADRQQFDVIHISTPGPMGLVGWLVAKMLKVPVLATYHTDFPAFVREMTGDYRLTAAATSYMGWFYNNAATVFARSRSYESALAELGISKGVVRVLPPCTDPENFTPRHRDAGLFERSGIQQPLRLLYVGRVSAEKNLKLLADAFSKLCVERHDVALIVVGEGPYLPELKKQLNGLPAHFPGYKKGAELAAYYASADLFVFPSRTDTLGQAVIEAQASGLPVLVSEAGGPKEVMDDDVTGRIVASTEAEVWCSAIDELLDDVAARSRMSRNAVNRATRYTRSDVFDTYWEQHVKTVREATIGDVWCEPKRPASSAAATEPTAADLEVAAS</sequence>
<dbReference type="InterPro" id="IPR001296">
    <property type="entry name" value="Glyco_trans_1"/>
</dbReference>
<dbReference type="GO" id="GO:0016757">
    <property type="term" value="F:glycosyltransferase activity"/>
    <property type="evidence" value="ECO:0007669"/>
    <property type="project" value="InterPro"/>
</dbReference>
<dbReference type="InterPro" id="IPR050194">
    <property type="entry name" value="Glycosyltransferase_grp1"/>
</dbReference>
<dbReference type="CDD" id="cd03814">
    <property type="entry name" value="GT4-like"/>
    <property type="match status" value="1"/>
</dbReference>
<dbReference type="SUPFAM" id="SSF89550">
    <property type="entry name" value="PHP domain-like"/>
    <property type="match status" value="1"/>
</dbReference>
<feature type="compositionally biased region" description="Polar residues" evidence="1">
    <location>
        <begin position="1"/>
        <end position="13"/>
    </location>
</feature>
<dbReference type="InterPro" id="IPR028098">
    <property type="entry name" value="Glyco_trans_4-like_N"/>
</dbReference>
<feature type="region of interest" description="Disordered" evidence="1">
    <location>
        <begin position="1"/>
        <end position="25"/>
    </location>
</feature>
<feature type="compositionally biased region" description="Low complexity" evidence="1">
    <location>
        <begin position="858"/>
        <end position="870"/>
    </location>
</feature>
<feature type="domain" description="Glycosyl transferase family 1" evidence="2">
    <location>
        <begin position="668"/>
        <end position="820"/>
    </location>
</feature>
<feature type="region of interest" description="Disordered" evidence="1">
    <location>
        <begin position="858"/>
        <end position="877"/>
    </location>
</feature>
<dbReference type="Gene3D" id="3.20.20.140">
    <property type="entry name" value="Metal-dependent hydrolases"/>
    <property type="match status" value="1"/>
</dbReference>
<dbReference type="KEGG" id="hbs:IPV69_05565"/>
<dbReference type="Pfam" id="PF00534">
    <property type="entry name" value="Glycos_transf_1"/>
    <property type="match status" value="1"/>
</dbReference>
<accession>A0A7M2WZ79</accession>
<feature type="domain" description="Glycosyltransferase subfamily 4-like N-terminal" evidence="3">
    <location>
        <begin position="480"/>
        <end position="650"/>
    </location>
</feature>
<proteinExistence type="predicted"/>
<dbReference type="RefSeq" id="WP_206293930.1">
    <property type="nucleotide sequence ID" value="NZ_CP063458.1"/>
</dbReference>
<evidence type="ECO:0000259" key="3">
    <source>
        <dbReference type="Pfam" id="PF13439"/>
    </source>
</evidence>
<evidence type="ECO:0000313" key="4">
    <source>
        <dbReference type="EMBL" id="QOV90827.1"/>
    </source>
</evidence>
<gene>
    <name evidence="4" type="ORF">IPV69_05565</name>
</gene>
<dbReference type="Gene3D" id="3.40.50.2000">
    <property type="entry name" value="Glycogen Phosphorylase B"/>
    <property type="match status" value="2"/>
</dbReference>
<evidence type="ECO:0000313" key="5">
    <source>
        <dbReference type="Proteomes" id="UP000593765"/>
    </source>
</evidence>
<reference evidence="4 5" key="1">
    <citation type="submission" date="2020-10" db="EMBL/GenBank/DDBJ databases">
        <title>Wide distribution of Phycisphaera-like planctomycetes from WD2101 soil group in peatlands and genome analysis of the first cultivated representative.</title>
        <authorList>
            <person name="Dedysh S.N."/>
            <person name="Beletsky A.V."/>
            <person name="Ivanova A."/>
            <person name="Kulichevskaya I.S."/>
            <person name="Suzina N.E."/>
            <person name="Philippov D.A."/>
            <person name="Rakitin A.L."/>
            <person name="Mardanov A.V."/>
            <person name="Ravin N.V."/>
        </authorList>
    </citation>
    <scope>NUCLEOTIDE SEQUENCE [LARGE SCALE GENOMIC DNA]</scope>
    <source>
        <strain evidence="4 5">M1803</strain>
    </source>
</reference>
<protein>
    <submittedName>
        <fullName evidence="4">Glycosyltransferase</fullName>
    </submittedName>
</protein>
<dbReference type="Pfam" id="PF13439">
    <property type="entry name" value="Glyco_transf_4"/>
    <property type="match status" value="1"/>
</dbReference>
<name>A0A7M2WZ79_9BACT</name>
<dbReference type="SUPFAM" id="SSF53756">
    <property type="entry name" value="UDP-Glycosyltransferase/glycogen phosphorylase"/>
    <property type="match status" value="1"/>
</dbReference>
<dbReference type="AlphaFoldDB" id="A0A7M2WZ79"/>
<evidence type="ECO:0000259" key="2">
    <source>
        <dbReference type="Pfam" id="PF00534"/>
    </source>
</evidence>
<evidence type="ECO:0000256" key="1">
    <source>
        <dbReference type="SAM" id="MobiDB-lite"/>
    </source>
</evidence>